<comment type="catalytic activity">
    <reaction evidence="10">
        <text>a 2,3-saturated acyl-[ACP] + NADP(+) = a (2E)-enoyl-[ACP] + NADPH + H(+)</text>
        <dbReference type="Rhea" id="RHEA:22564"/>
        <dbReference type="Rhea" id="RHEA-COMP:9925"/>
        <dbReference type="Rhea" id="RHEA-COMP:9926"/>
        <dbReference type="ChEBI" id="CHEBI:15378"/>
        <dbReference type="ChEBI" id="CHEBI:57783"/>
        <dbReference type="ChEBI" id="CHEBI:58349"/>
        <dbReference type="ChEBI" id="CHEBI:78784"/>
        <dbReference type="ChEBI" id="CHEBI:78785"/>
        <dbReference type="EC" id="1.3.1.104"/>
    </reaction>
</comment>
<evidence type="ECO:0000313" key="15">
    <source>
        <dbReference type="Proteomes" id="UP000553957"/>
    </source>
</evidence>
<organism evidence="13 14">
    <name type="scientific">Kribbella sandramycini</name>
    <dbReference type="NCBI Taxonomy" id="60450"/>
    <lineage>
        <taxon>Bacteria</taxon>
        <taxon>Bacillati</taxon>
        <taxon>Actinomycetota</taxon>
        <taxon>Actinomycetes</taxon>
        <taxon>Propionibacteriales</taxon>
        <taxon>Kribbellaceae</taxon>
        <taxon>Kribbella</taxon>
    </lineage>
</organism>
<dbReference type="Pfam" id="PF00107">
    <property type="entry name" value="ADH_zinc_N"/>
    <property type="match status" value="1"/>
</dbReference>
<dbReference type="InterPro" id="IPR020843">
    <property type="entry name" value="ER"/>
</dbReference>
<evidence type="ECO:0000256" key="10">
    <source>
        <dbReference type="ARBA" id="ARBA00048843"/>
    </source>
</evidence>
<comment type="similarity">
    <text evidence="1">Belongs to the zinc-containing alcohol dehydrogenase family. Quinone oxidoreductase subfamily.</text>
</comment>
<keyword evidence="14" id="KW-1185">Reference proteome</keyword>
<accession>A0A7Y4P1J6</accession>
<dbReference type="EMBL" id="JACHKF010000001">
    <property type="protein sequence ID" value="MBB6570617.1"/>
    <property type="molecule type" value="Genomic_DNA"/>
</dbReference>
<dbReference type="PANTHER" id="PTHR43981">
    <property type="entry name" value="ENOYL-[ACYL-CARRIER-PROTEIN] REDUCTASE, MITOCHONDRIAL"/>
    <property type="match status" value="1"/>
</dbReference>
<gene>
    <name evidence="12" type="ORF">HNR71_006254</name>
    <name evidence="13" type="ORF">HPO96_26280</name>
</gene>
<dbReference type="GO" id="GO:0006633">
    <property type="term" value="P:fatty acid biosynthetic process"/>
    <property type="evidence" value="ECO:0007669"/>
    <property type="project" value="UniProtKB-KW"/>
</dbReference>
<dbReference type="SUPFAM" id="SSF51735">
    <property type="entry name" value="NAD(P)-binding Rossmann-fold domains"/>
    <property type="match status" value="1"/>
</dbReference>
<reference evidence="12 15" key="2">
    <citation type="submission" date="2020-08" db="EMBL/GenBank/DDBJ databases">
        <title>Sequencing the genomes of 1000 actinobacteria strains.</title>
        <authorList>
            <person name="Klenk H.-P."/>
        </authorList>
    </citation>
    <scope>NUCLEOTIDE SEQUENCE [LARGE SCALE GENOMIC DNA]</scope>
    <source>
        <strain evidence="12 15">DSM 15626</strain>
    </source>
</reference>
<proteinExistence type="inferred from homology"/>
<evidence type="ECO:0000256" key="4">
    <source>
        <dbReference type="ARBA" id="ARBA00022857"/>
    </source>
</evidence>
<dbReference type="InterPro" id="IPR011032">
    <property type="entry name" value="GroES-like_sf"/>
</dbReference>
<evidence type="ECO:0000313" key="12">
    <source>
        <dbReference type="EMBL" id="MBB6570617.1"/>
    </source>
</evidence>
<evidence type="ECO:0000259" key="11">
    <source>
        <dbReference type="SMART" id="SM00829"/>
    </source>
</evidence>
<keyword evidence="6" id="KW-0560">Oxidoreductase</keyword>
<dbReference type="Gene3D" id="3.40.50.720">
    <property type="entry name" value="NAD(P)-binding Rossmann-like Domain"/>
    <property type="match status" value="1"/>
</dbReference>
<keyword evidence="8" id="KW-0275">Fatty acid biosynthesis</keyword>
<dbReference type="InterPro" id="IPR036291">
    <property type="entry name" value="NAD(P)-bd_dom_sf"/>
</dbReference>
<dbReference type="Pfam" id="PF08240">
    <property type="entry name" value="ADH_N"/>
    <property type="match status" value="1"/>
</dbReference>
<dbReference type="Proteomes" id="UP000553957">
    <property type="component" value="Unassembled WGS sequence"/>
</dbReference>
<keyword evidence="4" id="KW-0521">NADP</keyword>
<dbReference type="GO" id="GO:0141148">
    <property type="term" value="F:enoyl-[acyl-carrier-protein] reductase (NADPH) activity"/>
    <property type="evidence" value="ECO:0007669"/>
    <property type="project" value="UniProtKB-EC"/>
</dbReference>
<evidence type="ECO:0000256" key="8">
    <source>
        <dbReference type="ARBA" id="ARBA00023160"/>
    </source>
</evidence>
<evidence type="ECO:0000256" key="1">
    <source>
        <dbReference type="ARBA" id="ARBA00010371"/>
    </source>
</evidence>
<dbReference type="Proteomes" id="UP000534306">
    <property type="component" value="Unassembled WGS sequence"/>
</dbReference>
<dbReference type="InterPro" id="IPR051034">
    <property type="entry name" value="Mito_Enoyl-ACP_Reductase"/>
</dbReference>
<evidence type="ECO:0000256" key="2">
    <source>
        <dbReference type="ARBA" id="ARBA00022516"/>
    </source>
</evidence>
<dbReference type="InterPro" id="IPR013149">
    <property type="entry name" value="ADH-like_C"/>
</dbReference>
<sequence>MKVVLKELGDLAANAELQDTAELIAGPDDVVVAIEAATVNPVDQMLASGNYNYPVRTPYDLGTEGVGRVVAGASKLIGRRVLILPNYEQGTWADKVVVKAANVVPIPEGGDVEQMAMLSTNPLTAYLALTRFTGLQPGDWVGLNLGNSAVAQYATALAQRAGARVLSVVRRPDAADGLAADVVLVDGDDLADRIKAELGDDRFALILDGAGDASVGALAQAAAFGAPVVVYSSVTGAAPAVGLGDLVFTELRVHGVWIPNWLRTASAAEIEQTYGDLARLTIDGVLRARVEATYALADVAQAIEHAARPGRGGKVLLRP</sequence>
<dbReference type="Gene3D" id="3.90.180.10">
    <property type="entry name" value="Medium-chain alcohol dehydrogenases, catalytic domain"/>
    <property type="match status" value="1"/>
</dbReference>
<evidence type="ECO:0000313" key="13">
    <source>
        <dbReference type="EMBL" id="NOL43761.1"/>
    </source>
</evidence>
<evidence type="ECO:0000256" key="7">
    <source>
        <dbReference type="ARBA" id="ARBA00023098"/>
    </source>
</evidence>
<evidence type="ECO:0000256" key="6">
    <source>
        <dbReference type="ARBA" id="ARBA00023002"/>
    </source>
</evidence>
<dbReference type="EMBL" id="JABJRC010000007">
    <property type="protein sequence ID" value="NOL43761.1"/>
    <property type="molecule type" value="Genomic_DNA"/>
</dbReference>
<dbReference type="SMART" id="SM00829">
    <property type="entry name" value="PKS_ER"/>
    <property type="match status" value="1"/>
</dbReference>
<keyword evidence="5" id="KW-0809">Transit peptide</keyword>
<dbReference type="EC" id="1.3.1.104" evidence="9"/>
<evidence type="ECO:0000313" key="14">
    <source>
        <dbReference type="Proteomes" id="UP000534306"/>
    </source>
</evidence>
<dbReference type="InterPro" id="IPR013154">
    <property type="entry name" value="ADH-like_N"/>
</dbReference>
<keyword evidence="7" id="KW-0443">Lipid metabolism</keyword>
<evidence type="ECO:0000256" key="3">
    <source>
        <dbReference type="ARBA" id="ARBA00022832"/>
    </source>
</evidence>
<dbReference type="AlphaFoldDB" id="A0A7Y4P1J6"/>
<evidence type="ECO:0000256" key="5">
    <source>
        <dbReference type="ARBA" id="ARBA00022946"/>
    </source>
</evidence>
<dbReference type="SUPFAM" id="SSF50129">
    <property type="entry name" value="GroES-like"/>
    <property type="match status" value="1"/>
</dbReference>
<name>A0A7Y4P1J6_9ACTN</name>
<protein>
    <recommendedName>
        <fullName evidence="9">enoyl-[acyl-carrier-protein] reductase</fullName>
        <ecNumber evidence="9">1.3.1.104</ecNumber>
    </recommendedName>
</protein>
<dbReference type="PANTHER" id="PTHR43981:SF2">
    <property type="entry name" value="ENOYL-[ACYL-CARRIER-PROTEIN] REDUCTASE, MITOCHONDRIAL"/>
    <property type="match status" value="1"/>
</dbReference>
<dbReference type="RefSeq" id="WP_171677016.1">
    <property type="nucleotide sequence ID" value="NZ_BAAAGT010000011.1"/>
</dbReference>
<keyword evidence="3" id="KW-0276">Fatty acid metabolism</keyword>
<evidence type="ECO:0000256" key="9">
    <source>
        <dbReference type="ARBA" id="ARBA00038963"/>
    </source>
</evidence>
<reference evidence="13 14" key="1">
    <citation type="submission" date="2020-05" db="EMBL/GenBank/DDBJ databases">
        <title>Genome sequence of Kribbella sandramycini ATCC 39419.</title>
        <authorList>
            <person name="Maclea K.S."/>
            <person name="Fair J.L."/>
        </authorList>
    </citation>
    <scope>NUCLEOTIDE SEQUENCE [LARGE SCALE GENOMIC DNA]</scope>
    <source>
        <strain evidence="13 14">ATCC 39419</strain>
    </source>
</reference>
<keyword evidence="2" id="KW-0444">Lipid biosynthesis</keyword>
<comment type="caution">
    <text evidence="13">The sequence shown here is derived from an EMBL/GenBank/DDBJ whole genome shotgun (WGS) entry which is preliminary data.</text>
</comment>
<feature type="domain" description="Enoyl reductase (ER)" evidence="11">
    <location>
        <begin position="6"/>
        <end position="317"/>
    </location>
</feature>